<dbReference type="Pfam" id="PF12802">
    <property type="entry name" value="MarR_2"/>
    <property type="match status" value="1"/>
</dbReference>
<dbReference type="SMART" id="SM00347">
    <property type="entry name" value="HTH_MARR"/>
    <property type="match status" value="1"/>
</dbReference>
<sequence>MDPENTPPADGGEQPAGAALRQALRQLETAQRHLRAAVALDAGIGISELSALEALAESPGLTPKWLGLELSLTTGAVTALLDRLAKAGHLDRVSNPQDRRSVLLQLTDSGTALLAAVDERYGAVSVEVLRASPRLGEEEVVEDLARAAAVITAHTIG</sequence>
<dbReference type="PRINTS" id="PR00598">
    <property type="entry name" value="HTHMARR"/>
</dbReference>
<dbReference type="InterPro" id="IPR000835">
    <property type="entry name" value="HTH_MarR-typ"/>
</dbReference>
<evidence type="ECO:0000313" key="2">
    <source>
        <dbReference type="EMBL" id="AZZ52926.1"/>
    </source>
</evidence>
<dbReference type="GO" id="GO:0006950">
    <property type="term" value="P:response to stress"/>
    <property type="evidence" value="ECO:0007669"/>
    <property type="project" value="TreeGrafter"/>
</dbReference>
<dbReference type="EMBL" id="CP028137">
    <property type="protein sequence ID" value="AZZ52926.1"/>
    <property type="molecule type" value="Genomic_DNA"/>
</dbReference>
<protein>
    <submittedName>
        <fullName evidence="2">MarR family transcriptional regulator</fullName>
    </submittedName>
</protein>
<dbReference type="InterPro" id="IPR039422">
    <property type="entry name" value="MarR/SlyA-like"/>
</dbReference>
<name>A0A3T0T2S4_9MICO</name>
<reference evidence="2 3" key="1">
    <citation type="submission" date="2018-03" db="EMBL/GenBank/DDBJ databases">
        <title>Bacteriophage NCPPB3778 and a type I-E CRISPR drive the evolution of the US Biological Select Agent, Rathayibacter toxicus.</title>
        <authorList>
            <person name="Davis E.W.II."/>
            <person name="Tabima J.F."/>
            <person name="Weisberg A.J."/>
            <person name="Dantas Lopes L."/>
            <person name="Wiseman M.S."/>
            <person name="Wiseman M.S."/>
            <person name="Pupko T."/>
            <person name="Belcher M.S."/>
            <person name="Sechler A.J."/>
            <person name="Tancos M.A."/>
            <person name="Schroeder B.K."/>
            <person name="Murray T.D."/>
            <person name="Luster D.G."/>
            <person name="Schneider W.L."/>
            <person name="Rogers E."/>
            <person name="Andreote F.D."/>
            <person name="Grunwald N.J."/>
            <person name="Putnam M.L."/>
            <person name="Chang J.H."/>
        </authorList>
    </citation>
    <scope>NUCLEOTIDE SEQUENCE [LARGE SCALE GENOMIC DNA]</scope>
    <source>
        <strain evidence="2 3">DSM 15932</strain>
    </source>
</reference>
<proteinExistence type="predicted"/>
<dbReference type="InterPro" id="IPR036390">
    <property type="entry name" value="WH_DNA-bd_sf"/>
</dbReference>
<dbReference type="RefSeq" id="WP_123732724.1">
    <property type="nucleotide sequence ID" value="NZ_CP028137.1"/>
</dbReference>
<dbReference type="PANTHER" id="PTHR33164">
    <property type="entry name" value="TRANSCRIPTIONAL REGULATOR, MARR FAMILY"/>
    <property type="match status" value="1"/>
</dbReference>
<gene>
    <name evidence="2" type="ORF">C1I64_13350</name>
</gene>
<feature type="domain" description="HTH marR-type" evidence="1">
    <location>
        <begin position="13"/>
        <end position="150"/>
    </location>
</feature>
<dbReference type="KEGG" id="rfs:C1I64_13350"/>
<dbReference type="SUPFAM" id="SSF46785">
    <property type="entry name" value="Winged helix' DNA-binding domain"/>
    <property type="match status" value="1"/>
</dbReference>
<dbReference type="AlphaFoldDB" id="A0A3T0T2S4"/>
<dbReference type="PROSITE" id="PS50995">
    <property type="entry name" value="HTH_MARR_2"/>
    <property type="match status" value="1"/>
</dbReference>
<evidence type="ECO:0000259" key="1">
    <source>
        <dbReference type="PROSITE" id="PS50995"/>
    </source>
</evidence>
<dbReference type="PANTHER" id="PTHR33164:SF43">
    <property type="entry name" value="HTH-TYPE TRANSCRIPTIONAL REPRESSOR YETL"/>
    <property type="match status" value="1"/>
</dbReference>
<accession>A0A3T0T2S4</accession>
<dbReference type="GO" id="GO:0003700">
    <property type="term" value="F:DNA-binding transcription factor activity"/>
    <property type="evidence" value="ECO:0007669"/>
    <property type="project" value="InterPro"/>
</dbReference>
<organism evidence="2 3">
    <name type="scientific">Rathayibacter festucae DSM 15932</name>
    <dbReference type="NCBI Taxonomy" id="1328866"/>
    <lineage>
        <taxon>Bacteria</taxon>
        <taxon>Bacillati</taxon>
        <taxon>Actinomycetota</taxon>
        <taxon>Actinomycetes</taxon>
        <taxon>Micrococcales</taxon>
        <taxon>Microbacteriaceae</taxon>
        <taxon>Rathayibacter</taxon>
    </lineage>
</organism>
<dbReference type="Proteomes" id="UP000285317">
    <property type="component" value="Chromosome"/>
</dbReference>
<dbReference type="Gene3D" id="1.10.10.10">
    <property type="entry name" value="Winged helix-like DNA-binding domain superfamily/Winged helix DNA-binding domain"/>
    <property type="match status" value="1"/>
</dbReference>
<evidence type="ECO:0000313" key="3">
    <source>
        <dbReference type="Proteomes" id="UP000285317"/>
    </source>
</evidence>
<dbReference type="InterPro" id="IPR036388">
    <property type="entry name" value="WH-like_DNA-bd_sf"/>
</dbReference>